<dbReference type="Pfam" id="PF00622">
    <property type="entry name" value="SPRY"/>
    <property type="match status" value="1"/>
</dbReference>
<evidence type="ECO:0000313" key="6">
    <source>
        <dbReference type="Proteomes" id="UP000429523"/>
    </source>
</evidence>
<evidence type="ECO:0000259" key="2">
    <source>
        <dbReference type="Pfam" id="PF00622"/>
    </source>
</evidence>
<proteinExistence type="predicted"/>
<dbReference type="InterPro" id="IPR003877">
    <property type="entry name" value="SPRY_dom"/>
</dbReference>
<evidence type="ECO:0000256" key="1">
    <source>
        <dbReference type="SAM" id="Coils"/>
    </source>
</evidence>
<dbReference type="Proteomes" id="UP000460718">
    <property type="component" value="Unassembled WGS sequence"/>
</dbReference>
<feature type="domain" description="SPRY" evidence="2">
    <location>
        <begin position="635"/>
        <end position="751"/>
    </location>
</feature>
<dbReference type="AlphaFoldDB" id="A0A6A3KWK7"/>
<name>A0A6A3KWK7_9STRA</name>
<evidence type="ECO:0000313" key="4">
    <source>
        <dbReference type="EMBL" id="KAE9007874.1"/>
    </source>
</evidence>
<dbReference type="EMBL" id="QXFW01000591">
    <property type="protein sequence ID" value="KAE9007874.1"/>
    <property type="molecule type" value="Genomic_DNA"/>
</dbReference>
<evidence type="ECO:0000313" key="3">
    <source>
        <dbReference type="EMBL" id="KAE8936656.1"/>
    </source>
</evidence>
<dbReference type="InterPro" id="IPR043136">
    <property type="entry name" value="B30.2/SPRY_sf"/>
</dbReference>
<protein>
    <recommendedName>
        <fullName evidence="2">SPRY domain-containing protein</fullName>
    </recommendedName>
</protein>
<dbReference type="EMBL" id="QXGF01000699">
    <property type="protein sequence ID" value="KAE8936656.1"/>
    <property type="molecule type" value="Genomic_DNA"/>
</dbReference>
<evidence type="ECO:0000313" key="7">
    <source>
        <dbReference type="Proteomes" id="UP000460718"/>
    </source>
</evidence>
<feature type="coiled-coil region" evidence="1">
    <location>
        <begin position="359"/>
        <end position="386"/>
    </location>
</feature>
<dbReference type="Proteomes" id="UP000429523">
    <property type="component" value="Unassembled WGS sequence"/>
</dbReference>
<dbReference type="Gene3D" id="2.60.120.920">
    <property type="match status" value="1"/>
</dbReference>
<comment type="caution">
    <text evidence="4">The sequence shown here is derived from an EMBL/GenBank/DDBJ whole genome shotgun (WGS) entry which is preliminary data.</text>
</comment>
<reference evidence="7 8" key="1">
    <citation type="submission" date="2018-09" db="EMBL/GenBank/DDBJ databases">
        <title>Genomic investigation of the strawberry pathogen Phytophthora fragariae indicates pathogenicity is determined by transcriptional variation in three key races.</title>
        <authorList>
            <person name="Adams T.M."/>
            <person name="Armitage A.D."/>
            <person name="Sobczyk M.K."/>
            <person name="Bates H.J."/>
            <person name="Dunwell J.M."/>
            <person name="Nellist C.F."/>
            <person name="Harrison R.J."/>
        </authorList>
    </citation>
    <scope>NUCLEOTIDE SEQUENCE [LARGE SCALE GENOMIC DNA]</scope>
    <source>
        <strain evidence="5 8">BC-23</strain>
        <strain evidence="3 6">NOV-9</strain>
        <strain evidence="4 7">SCRP245</strain>
    </source>
</reference>
<gene>
    <name evidence="5" type="ORF">PF004_g19866</name>
    <name evidence="3" type="ORF">PF009_g13428</name>
    <name evidence="4" type="ORF">PF011_g10932</name>
</gene>
<dbReference type="Proteomes" id="UP000476176">
    <property type="component" value="Unassembled WGS sequence"/>
</dbReference>
<dbReference type="EMBL" id="QXGC01001719">
    <property type="protein sequence ID" value="KAE9197308.1"/>
    <property type="molecule type" value="Genomic_DNA"/>
</dbReference>
<accession>A0A6A3KWK7</accession>
<evidence type="ECO:0000313" key="8">
    <source>
        <dbReference type="Proteomes" id="UP000476176"/>
    </source>
</evidence>
<evidence type="ECO:0000313" key="5">
    <source>
        <dbReference type="EMBL" id="KAE9197308.1"/>
    </source>
</evidence>
<keyword evidence="1" id="KW-0175">Coiled coil</keyword>
<organism evidence="4 7">
    <name type="scientific">Phytophthora fragariae</name>
    <dbReference type="NCBI Taxonomy" id="53985"/>
    <lineage>
        <taxon>Eukaryota</taxon>
        <taxon>Sar</taxon>
        <taxon>Stramenopiles</taxon>
        <taxon>Oomycota</taxon>
        <taxon>Peronosporomycetes</taxon>
        <taxon>Peronosporales</taxon>
        <taxon>Peronosporaceae</taxon>
        <taxon>Phytophthora</taxon>
    </lineage>
</organism>
<sequence>MLSDRRLSIIQLPASTNLELEREPMFHSRASLAPSISSFPPADTFYDSYSDDSDSDVEDLFSAEDFVTVFEDLLLVKLRCFHPKLDVAGLSAAFQREFGVARDSQELEARLQKLQAPEFRALFVLYLKAVSIAKEAQYTTNAGSGILPEYQPHLESTRTSCETQLFQMMYDFDKFQQEASEMLAVVVSGRNFPKYSRSVSKAELRRCCKVIDDLFRRQVEGETTASHQAFTLYAAQTLNEKLIITDTAPRYDSLTVFNHLEQPIFDRLVLFAKDPLLVERLTLQRQQQVEANRIKQQFSQQLRSIFETLRLKQAEKLEQMQIQELETIKSQLEKTLEADLQHIRQMHAALLNHERAKINAKYEEQKTVLTEKVKTMQRDVMALQKKCDSSGWHGLERLIMNTSLQVERIFGTSEYLLRLLILAEDLNADPLRRALVRYISEEDKLPQFVLRRELTSKMVAETTILAMLKEATTKDLREVASYGASFLHQDLVTRELHTRKVEFGRFLAGLTNDRLRAARRYAVAKKLTCKSSSNHKVEAAHSSDNQLDQAVGDDSQTVILDAEFDRFASALEDFQDILSQEFARRREFASVKMDSTDIEQYVSFAAEDCVLQLEASHRYCTVHATKERRQGESGKWMFEVTIDVFGGDSESLLIGWEVPRSSNSTATAPAIPSNEGYNQLNTGSVVPGISPSDDGRSFGVTWQADGGLDMGMLHANGVSKSGVPSFRTGDVMGCTIDQDLAVPQLRFYLNGDLVLPSRRTTINTVGGGVLAAPDPSSPSASFGIAVTNPAYRLVPVVSMYSSSKKPQMKVSFNFRGDFRYPIPGFDPFGAPL</sequence>